<dbReference type="Gene3D" id="3.10.450.530">
    <property type="entry name" value="Ribonuclease toxin, BrnT, of type II toxin-antitoxin system"/>
    <property type="match status" value="1"/>
</dbReference>
<accession>A0A1J5PIU9</accession>
<evidence type="ECO:0008006" key="2">
    <source>
        <dbReference type="Google" id="ProtNLM"/>
    </source>
</evidence>
<comment type="caution">
    <text evidence="1">The sequence shown here is derived from an EMBL/GenBank/DDBJ whole genome shotgun (WGS) entry which is preliminary data.</text>
</comment>
<name>A0A1J5PIU9_9ZZZZ</name>
<evidence type="ECO:0000313" key="1">
    <source>
        <dbReference type="EMBL" id="OIQ71521.1"/>
    </source>
</evidence>
<dbReference type="EMBL" id="MLJW01003691">
    <property type="protein sequence ID" value="OIQ71521.1"/>
    <property type="molecule type" value="Genomic_DNA"/>
</dbReference>
<proteinExistence type="predicted"/>
<organism evidence="1">
    <name type="scientific">mine drainage metagenome</name>
    <dbReference type="NCBI Taxonomy" id="410659"/>
    <lineage>
        <taxon>unclassified sequences</taxon>
        <taxon>metagenomes</taxon>
        <taxon>ecological metagenomes</taxon>
    </lineage>
</organism>
<dbReference type="Pfam" id="PF04365">
    <property type="entry name" value="BrnT_toxin"/>
    <property type="match status" value="1"/>
</dbReference>
<protein>
    <recommendedName>
        <fullName evidence="2">Protein containing DUF497</fullName>
    </recommendedName>
</protein>
<dbReference type="InterPro" id="IPR038573">
    <property type="entry name" value="BrnT_sf"/>
</dbReference>
<sequence length="92" mass="10368">MTQRFEWDESKAAINLVKHGVSFEEAASVFSDPLAFTFPDPDHSIGDERMLTFGYASTARLLAVIHAERGRAIRIISARKATRHERGTYEQS</sequence>
<dbReference type="AlphaFoldDB" id="A0A1J5PIU9"/>
<reference evidence="1" key="1">
    <citation type="submission" date="2016-10" db="EMBL/GenBank/DDBJ databases">
        <title>Sequence of Gallionella enrichment culture.</title>
        <authorList>
            <person name="Poehlein A."/>
            <person name="Muehling M."/>
            <person name="Daniel R."/>
        </authorList>
    </citation>
    <scope>NUCLEOTIDE SEQUENCE</scope>
</reference>
<gene>
    <name evidence="1" type="ORF">GALL_468620</name>
</gene>
<dbReference type="InterPro" id="IPR007460">
    <property type="entry name" value="BrnT_toxin"/>
</dbReference>